<keyword evidence="4" id="KW-0963">Cytoplasm</keyword>
<evidence type="ECO:0000256" key="9">
    <source>
        <dbReference type="ARBA" id="ARBA00022842"/>
    </source>
</evidence>
<name>A0A926P4X8_9HYPH</name>
<dbReference type="GO" id="GO:0002949">
    <property type="term" value="P:tRNA threonylcarbamoyladenosine modification"/>
    <property type="evidence" value="ECO:0007669"/>
    <property type="project" value="InterPro"/>
</dbReference>
<evidence type="ECO:0000256" key="5">
    <source>
        <dbReference type="ARBA" id="ARBA00022694"/>
    </source>
</evidence>
<evidence type="ECO:0000256" key="3">
    <source>
        <dbReference type="ARBA" id="ARBA00019010"/>
    </source>
</evidence>
<dbReference type="InterPro" id="IPR002575">
    <property type="entry name" value="Aminoglycoside_PTrfase"/>
</dbReference>
<dbReference type="Pfam" id="PF01636">
    <property type="entry name" value="APH"/>
    <property type="match status" value="1"/>
</dbReference>
<protein>
    <recommendedName>
        <fullName evidence="3">tRNA threonylcarbamoyladenosine biosynthesis protein TsaE</fullName>
    </recommendedName>
    <alternativeName>
        <fullName evidence="10">t(6)A37 threonylcarbamoyladenosine biosynthesis protein TsaE</fullName>
    </alternativeName>
</protein>
<dbReference type="Gene3D" id="3.90.1200.10">
    <property type="match status" value="1"/>
</dbReference>
<evidence type="ECO:0000256" key="6">
    <source>
        <dbReference type="ARBA" id="ARBA00022723"/>
    </source>
</evidence>
<evidence type="ECO:0000256" key="1">
    <source>
        <dbReference type="ARBA" id="ARBA00004496"/>
    </source>
</evidence>
<gene>
    <name evidence="12" type="primary">tsaE</name>
    <name evidence="12" type="ORF">HK439_15815</name>
</gene>
<keyword evidence="6" id="KW-0479">Metal-binding</keyword>
<organism evidence="12 13">
    <name type="scientific">Roseibium aggregatum</name>
    <dbReference type="NCBI Taxonomy" id="187304"/>
    <lineage>
        <taxon>Bacteria</taxon>
        <taxon>Pseudomonadati</taxon>
        <taxon>Pseudomonadota</taxon>
        <taxon>Alphaproteobacteria</taxon>
        <taxon>Hyphomicrobiales</taxon>
        <taxon>Stappiaceae</taxon>
        <taxon>Roseibium</taxon>
    </lineage>
</organism>
<sequence>MPGPDLRDISDPFQVLDLEDEAATVCLAEDLAAILSPGDLIALSGDLGAGKSTFARALLRTLADDEDLEVPSPTFTLVQTYDVGRFAVSHFDLYRLEEPEELEELGLDELLETGAALIEWPEQGGDLLLGGALWLRFEAGRDEDSRSVQFASDKADWLARLDRTLEIRQLLAQAGLGAGHRRHLTGDASTRSYERIISRDRTAVVMNWPAPQGDAGSEAALAYNRLVHRAPDARAFAAVGEELRRKGFAAPAVFASDLEAGLLVLEDLGSDGIVAGGAPIADRYRQAVLVLAEMHALRWPETVRLPDGSDYRVPVYSREALQTEADLYLDWYVKYATGMAASASAREEFHRLWQSAFDTIAGAQTGWVLRDYHSPNLIWREDRDGASRVGLIDYQDTVIGPVAYDVASLLLDARVDIPQALEKELYQAYVQARQSADPEFDEAGFSAAYAVMGAQRITKILGIFIRLAERDGKPAYLDHLPRMQSYLDRVLMHPVLSDLKLWYDGNRD</sequence>
<keyword evidence="7" id="KW-0547">Nucleotide-binding</keyword>
<evidence type="ECO:0000256" key="4">
    <source>
        <dbReference type="ARBA" id="ARBA00022490"/>
    </source>
</evidence>
<dbReference type="InterPro" id="IPR011009">
    <property type="entry name" value="Kinase-like_dom_sf"/>
</dbReference>
<keyword evidence="9" id="KW-0460">Magnesium</keyword>
<dbReference type="GO" id="GO:0046872">
    <property type="term" value="F:metal ion binding"/>
    <property type="evidence" value="ECO:0007669"/>
    <property type="project" value="UniProtKB-KW"/>
</dbReference>
<dbReference type="InterPro" id="IPR003442">
    <property type="entry name" value="T6A_TsaE"/>
</dbReference>
<comment type="similarity">
    <text evidence="2">Belongs to the TsaE family.</text>
</comment>
<dbReference type="PANTHER" id="PTHR33540">
    <property type="entry name" value="TRNA THREONYLCARBAMOYLADENOSINE BIOSYNTHESIS PROTEIN TSAE"/>
    <property type="match status" value="1"/>
</dbReference>
<evidence type="ECO:0000256" key="8">
    <source>
        <dbReference type="ARBA" id="ARBA00022840"/>
    </source>
</evidence>
<dbReference type="NCBIfam" id="TIGR00150">
    <property type="entry name" value="T6A_YjeE"/>
    <property type="match status" value="1"/>
</dbReference>
<dbReference type="SUPFAM" id="SSF56112">
    <property type="entry name" value="Protein kinase-like (PK-like)"/>
    <property type="match status" value="1"/>
</dbReference>
<feature type="domain" description="Aminoglycoside phosphotransferase" evidence="11">
    <location>
        <begin position="184"/>
        <end position="437"/>
    </location>
</feature>
<dbReference type="EMBL" id="JABFCZ010000017">
    <property type="protein sequence ID" value="MBD1547736.1"/>
    <property type="molecule type" value="Genomic_DNA"/>
</dbReference>
<dbReference type="Proteomes" id="UP000598467">
    <property type="component" value="Unassembled WGS sequence"/>
</dbReference>
<comment type="subcellular location">
    <subcellularLocation>
        <location evidence="1">Cytoplasm</location>
    </subcellularLocation>
</comment>
<dbReference type="Pfam" id="PF02367">
    <property type="entry name" value="TsaE"/>
    <property type="match status" value="1"/>
</dbReference>
<dbReference type="RefSeq" id="WP_190292493.1">
    <property type="nucleotide sequence ID" value="NZ_JABFCZ010000017.1"/>
</dbReference>
<dbReference type="GO" id="GO:0005737">
    <property type="term" value="C:cytoplasm"/>
    <property type="evidence" value="ECO:0007669"/>
    <property type="project" value="UniProtKB-SubCell"/>
</dbReference>
<dbReference type="GO" id="GO:0005524">
    <property type="term" value="F:ATP binding"/>
    <property type="evidence" value="ECO:0007669"/>
    <property type="project" value="UniProtKB-KW"/>
</dbReference>
<evidence type="ECO:0000256" key="7">
    <source>
        <dbReference type="ARBA" id="ARBA00022741"/>
    </source>
</evidence>
<evidence type="ECO:0000313" key="12">
    <source>
        <dbReference type="EMBL" id="MBD1547736.1"/>
    </source>
</evidence>
<dbReference type="AlphaFoldDB" id="A0A926P4X8"/>
<accession>A0A926P4X8</accession>
<evidence type="ECO:0000313" key="13">
    <source>
        <dbReference type="Proteomes" id="UP000598467"/>
    </source>
</evidence>
<dbReference type="Gene3D" id="3.30.200.20">
    <property type="entry name" value="Phosphorylase Kinase, domain 1"/>
    <property type="match status" value="1"/>
</dbReference>
<dbReference type="InterPro" id="IPR027417">
    <property type="entry name" value="P-loop_NTPase"/>
</dbReference>
<comment type="caution">
    <text evidence="12">The sequence shown here is derived from an EMBL/GenBank/DDBJ whole genome shotgun (WGS) entry which is preliminary data.</text>
</comment>
<evidence type="ECO:0000256" key="10">
    <source>
        <dbReference type="ARBA" id="ARBA00032441"/>
    </source>
</evidence>
<dbReference type="SUPFAM" id="SSF52540">
    <property type="entry name" value="P-loop containing nucleoside triphosphate hydrolases"/>
    <property type="match status" value="1"/>
</dbReference>
<keyword evidence="5" id="KW-0819">tRNA processing</keyword>
<evidence type="ECO:0000256" key="2">
    <source>
        <dbReference type="ARBA" id="ARBA00007599"/>
    </source>
</evidence>
<dbReference type="PIRSF" id="PIRSF036599">
    <property type="entry name" value="AtpPhos"/>
    <property type="match status" value="1"/>
</dbReference>
<evidence type="ECO:0000259" key="11">
    <source>
        <dbReference type="Pfam" id="PF01636"/>
    </source>
</evidence>
<dbReference type="PANTHER" id="PTHR33540:SF2">
    <property type="entry name" value="TRNA THREONYLCARBAMOYLADENOSINE BIOSYNTHESIS PROTEIN TSAE"/>
    <property type="match status" value="1"/>
</dbReference>
<dbReference type="Gene3D" id="3.40.50.300">
    <property type="entry name" value="P-loop containing nucleotide triphosphate hydrolases"/>
    <property type="match status" value="1"/>
</dbReference>
<proteinExistence type="inferred from homology"/>
<reference evidence="12" key="1">
    <citation type="submission" date="2020-05" db="EMBL/GenBank/DDBJ databases">
        <title>Identification of trans-AT polyketide cluster in two marine bacteria, producers of a novel glutaramide-containing polyketide sesbanimide D and analogs.</title>
        <authorList>
            <person name="Kacar D."/>
            <person name="Rodriguez P."/>
            <person name="Canedo L."/>
            <person name="Gonzalez E."/>
            <person name="Galan B."/>
            <person name="De La Calle F."/>
            <person name="Garcia J.L."/>
        </authorList>
    </citation>
    <scope>NUCLEOTIDE SEQUENCE</scope>
    <source>
        <strain evidence="12">PHM038</strain>
    </source>
</reference>
<dbReference type="InterPro" id="IPR012180">
    <property type="entry name" value="Bifunc_ATPase/PTrfase"/>
</dbReference>
<keyword evidence="8" id="KW-0067">ATP-binding</keyword>